<dbReference type="InterPro" id="IPR001650">
    <property type="entry name" value="Helicase_C-like"/>
</dbReference>
<dbReference type="PANTHER" id="PTHR47961:SF6">
    <property type="entry name" value="DNA-DIRECTED DNA POLYMERASE"/>
    <property type="match status" value="1"/>
</dbReference>
<keyword evidence="4" id="KW-0067">ATP-binding</keyword>
<keyword evidence="1" id="KW-0547">Nucleotide-binding</keyword>
<evidence type="ECO:0000256" key="2">
    <source>
        <dbReference type="ARBA" id="ARBA00022801"/>
    </source>
</evidence>
<evidence type="ECO:0000259" key="5">
    <source>
        <dbReference type="PROSITE" id="PS51192"/>
    </source>
</evidence>
<dbReference type="SMART" id="SM00490">
    <property type="entry name" value="HELICc"/>
    <property type="match status" value="1"/>
</dbReference>
<dbReference type="EMBL" id="SFBE01000083">
    <property type="protein sequence ID" value="TRU52882.1"/>
    <property type="molecule type" value="Genomic_DNA"/>
</dbReference>
<name>A0A552G1M9_MICAE</name>
<organism evidence="7 8">
    <name type="scientific">Microcystis aeruginosa Ma_QC_Ch_20071001_S25D</name>
    <dbReference type="NCBI Taxonomy" id="2486250"/>
    <lineage>
        <taxon>Bacteria</taxon>
        <taxon>Bacillati</taxon>
        <taxon>Cyanobacteriota</taxon>
        <taxon>Cyanophyceae</taxon>
        <taxon>Oscillatoriophycideae</taxon>
        <taxon>Chroococcales</taxon>
        <taxon>Microcystaceae</taxon>
        <taxon>Microcystis</taxon>
    </lineage>
</organism>
<accession>A0A552G1M9</accession>
<dbReference type="GO" id="GO:0016787">
    <property type="term" value="F:hydrolase activity"/>
    <property type="evidence" value="ECO:0007669"/>
    <property type="project" value="UniProtKB-KW"/>
</dbReference>
<evidence type="ECO:0000313" key="7">
    <source>
        <dbReference type="EMBL" id="TRU52882.1"/>
    </source>
</evidence>
<dbReference type="InterPro" id="IPR014976">
    <property type="entry name" value="AbpA_HamA_C"/>
</dbReference>
<dbReference type="InterPro" id="IPR050474">
    <property type="entry name" value="Hel308_SKI2-like"/>
</dbReference>
<dbReference type="Gene3D" id="3.40.50.300">
    <property type="entry name" value="P-loop containing nucleotide triphosphate hydrolases"/>
    <property type="match status" value="2"/>
</dbReference>
<evidence type="ECO:0000259" key="6">
    <source>
        <dbReference type="PROSITE" id="PS51194"/>
    </source>
</evidence>
<dbReference type="PANTHER" id="PTHR47961">
    <property type="entry name" value="DNA POLYMERASE THETA, PUTATIVE (AFU_ORTHOLOGUE AFUA_1G05260)-RELATED"/>
    <property type="match status" value="1"/>
</dbReference>
<dbReference type="Pfam" id="PF00271">
    <property type="entry name" value="Helicase_C"/>
    <property type="match status" value="1"/>
</dbReference>
<dbReference type="SMART" id="SM00487">
    <property type="entry name" value="DEXDc"/>
    <property type="match status" value="1"/>
</dbReference>
<gene>
    <name evidence="7" type="ORF">EWV57_04715</name>
</gene>
<sequence>MDFLKAFIDNLNLDLIPSPTPIEKEIKKQTITPKDVETFLRHLKIVIPYFCQHPHSILEEIEKLNENGLQSIIKYLHKATENNTRVWNGTIGEAIATSYILGSTDYKIPVFKLRFAPNRKMAMHGDDLLGMRFKADGTPEKLLVVEVKNYGSKPKQAVENASDGLLKVQQGSITLLDFIINVLKEANKYEQARMVNQFRDDYNHRYKTEYLAFIVTEQSKWKDTHFDAVVDAIQPPLTINAFLIPNWIEHQQKIALTEENKTRTKISLPNVEINELEDVQKLLANSIFKTEHNQLASEALTVDLKNQQRKSIDYRYDPIKLEKAANFLGATGYNLLTDNSAEAEKVLKEAAVIHERLAILRLEDGETFSAVDNIVTSALLYSLAGYNANAKVLASKILRNQDIKDALKSDMPRILLSYLLNGEVIQIQDTLAHFFFKFAQKKLQELEPASEEEEWMCWIAEKISDIGDYLTAKAFAHFIQYLRTGDELYQLEIPNLISSAGKQYATIGDYRSYVLLCSIGNYLKSLIDNSAQKLIKIRLTDIQGNWKLYLRFLSTLGNFPMMTMWKSQQKALQEGLLEDKSLIIAMPTSAGKTKTVEIAIYHALNNKLDRICAYVVPTRALAYEVESSLSISLSRVNIGVSILYGGYDFSQLEEDILQDNQVFVLTPEKLDLLTRSNEKFKNKLALIIIDEAHDSAAASPRSLRQELTYSRVLAIAEKNHARVIGISAVINNTEDFAKWFCGDEHNVVKIDWRPTKQRLGYLKWSQGKDPRATVQYLAQTDDYPSYNFFIPLPFLKSQCWIKNRNHKNYRPNVVTAARLARYYTKTGSTLVFTTSKPLVEAISECLIKLLTSNSLAISLEMQQISNELSELLGSEHLLVQAVNHGFCYHHAELPSTVRRRIENAVRSNIIPLIISTTTLSQGVNLPIKNVIVHSLSMYSTITMSQYANAVGRAGRAGAETEGHIIFCDENDLKRVQSEESIEVSESFIISGIRNLAQSRLLSLETTEEFLSLWAKSSTSQFRKHGDKYDTWTKQMITKARKSQTEILSYLDSQILAWILESCIDEVDEEKIEIIFKRLLCSVQSLDVQDILSKFKDALKARAISLKNRLPDIQQRRLFNLTGLGIDGNQLITEYAQKLVERIDDYTNLTDLPETFWQETYDLFKKIPELNEFLQLNSINPLIDWLQGKGYKELADLYFEGKTESVVKKLEKVTHAFAWGFNSLISHVSFYLNGKKLPNIFKNLTSFVTHGVSTTAAVYAISLGVHDRQIAIDLSTAYQAIYPETEYSNFKKWLFTLSFDNWKVITQVEDENITRLEECFNEVQKKQRKLEKSSTVLECLLERVDLSSQNDEGIDKNDLIVVSFDSQLYLTTYDYQNYWQLGGENADKLKLLNRKIHDFIVDNIDLKEKIASISVH</sequence>
<dbReference type="InterPro" id="IPR027417">
    <property type="entry name" value="P-loop_NTPase"/>
</dbReference>
<comment type="caution">
    <text evidence="7">The sequence shown here is derived from an EMBL/GenBank/DDBJ whole genome shotgun (WGS) entry which is preliminary data.</text>
</comment>
<evidence type="ECO:0000256" key="1">
    <source>
        <dbReference type="ARBA" id="ARBA00022741"/>
    </source>
</evidence>
<dbReference type="CDD" id="cd17921">
    <property type="entry name" value="DEXHc_Ski2"/>
    <property type="match status" value="1"/>
</dbReference>
<dbReference type="Pfam" id="PF08878">
    <property type="entry name" value="HamA"/>
    <property type="match status" value="1"/>
</dbReference>
<feature type="domain" description="Helicase ATP-binding" evidence="5">
    <location>
        <begin position="573"/>
        <end position="748"/>
    </location>
</feature>
<feature type="domain" description="Helicase C-terminal" evidence="6">
    <location>
        <begin position="818"/>
        <end position="996"/>
    </location>
</feature>
<keyword evidence="2" id="KW-0378">Hydrolase</keyword>
<dbReference type="GO" id="GO:0005524">
    <property type="term" value="F:ATP binding"/>
    <property type="evidence" value="ECO:0007669"/>
    <property type="project" value="UniProtKB-KW"/>
</dbReference>
<dbReference type="Proteomes" id="UP000316958">
    <property type="component" value="Unassembled WGS sequence"/>
</dbReference>
<evidence type="ECO:0000256" key="3">
    <source>
        <dbReference type="ARBA" id="ARBA00022806"/>
    </source>
</evidence>
<keyword evidence="3" id="KW-0347">Helicase</keyword>
<dbReference type="InterPro" id="IPR011545">
    <property type="entry name" value="DEAD/DEAH_box_helicase_dom"/>
</dbReference>
<dbReference type="InterPro" id="IPR014001">
    <property type="entry name" value="Helicase_ATP-bd"/>
</dbReference>
<reference evidence="7 8" key="1">
    <citation type="submission" date="2019-01" db="EMBL/GenBank/DDBJ databases">
        <title>Coherence of Microcystis species and biogeography revealed through population genomics.</title>
        <authorList>
            <person name="Perez-Carrascal O.M."/>
            <person name="Terrat Y."/>
            <person name="Giani A."/>
            <person name="Fortin N."/>
            <person name="Tromas N."/>
            <person name="Shapiro B.J."/>
        </authorList>
    </citation>
    <scope>NUCLEOTIDE SEQUENCE [LARGE SCALE GENOMIC DNA]</scope>
    <source>
        <strain evidence="7">Ma_QC_Ch_20071001_S25D</strain>
    </source>
</reference>
<dbReference type="GO" id="GO:0003676">
    <property type="term" value="F:nucleic acid binding"/>
    <property type="evidence" value="ECO:0007669"/>
    <property type="project" value="InterPro"/>
</dbReference>
<evidence type="ECO:0000256" key="4">
    <source>
        <dbReference type="ARBA" id="ARBA00022840"/>
    </source>
</evidence>
<dbReference type="PROSITE" id="PS51192">
    <property type="entry name" value="HELICASE_ATP_BIND_1"/>
    <property type="match status" value="1"/>
</dbReference>
<evidence type="ECO:0000313" key="8">
    <source>
        <dbReference type="Proteomes" id="UP000316958"/>
    </source>
</evidence>
<dbReference type="Pfam" id="PF00270">
    <property type="entry name" value="DEAD"/>
    <property type="match status" value="1"/>
</dbReference>
<dbReference type="SUPFAM" id="SSF52540">
    <property type="entry name" value="P-loop containing nucleoside triphosphate hydrolases"/>
    <property type="match status" value="1"/>
</dbReference>
<proteinExistence type="predicted"/>
<dbReference type="GO" id="GO:0004386">
    <property type="term" value="F:helicase activity"/>
    <property type="evidence" value="ECO:0007669"/>
    <property type="project" value="UniProtKB-KW"/>
</dbReference>
<dbReference type="PROSITE" id="PS51194">
    <property type="entry name" value="HELICASE_CTER"/>
    <property type="match status" value="1"/>
</dbReference>
<protein>
    <submittedName>
        <fullName evidence="7">DUF1837 domain-containing protein</fullName>
    </submittedName>
</protein>